<dbReference type="InterPro" id="IPR045341">
    <property type="entry name" value="DUF6532"/>
</dbReference>
<name>A0A0C9T574_PLICR</name>
<evidence type="ECO:0000259" key="2">
    <source>
        <dbReference type="Pfam" id="PF20149"/>
    </source>
</evidence>
<organism evidence="3 4">
    <name type="scientific">Plicaturopsis crispa FD-325 SS-3</name>
    <dbReference type="NCBI Taxonomy" id="944288"/>
    <lineage>
        <taxon>Eukaryota</taxon>
        <taxon>Fungi</taxon>
        <taxon>Dikarya</taxon>
        <taxon>Basidiomycota</taxon>
        <taxon>Agaricomycotina</taxon>
        <taxon>Agaricomycetes</taxon>
        <taxon>Agaricomycetidae</taxon>
        <taxon>Amylocorticiales</taxon>
        <taxon>Amylocorticiaceae</taxon>
        <taxon>Plicatura</taxon>
        <taxon>Plicaturopsis crispa</taxon>
    </lineage>
</organism>
<gene>
    <name evidence="3" type="ORF">PLICRDRAFT_32215</name>
</gene>
<dbReference type="Proteomes" id="UP000053263">
    <property type="component" value="Unassembled WGS sequence"/>
</dbReference>
<feature type="compositionally biased region" description="Acidic residues" evidence="1">
    <location>
        <begin position="225"/>
        <end position="243"/>
    </location>
</feature>
<feature type="compositionally biased region" description="Polar residues" evidence="1">
    <location>
        <begin position="78"/>
        <end position="103"/>
    </location>
</feature>
<dbReference type="EMBL" id="KN832570">
    <property type="protein sequence ID" value="KII84509.1"/>
    <property type="molecule type" value="Genomic_DNA"/>
</dbReference>
<proteinExistence type="predicted"/>
<feature type="region of interest" description="Disordered" evidence="1">
    <location>
        <begin position="1"/>
        <end position="279"/>
    </location>
</feature>
<accession>A0A0C9T574</accession>
<dbReference type="OrthoDB" id="3257342at2759"/>
<keyword evidence="4" id="KW-1185">Reference proteome</keyword>
<dbReference type="HOGENOM" id="CLU_492671_0_0_1"/>
<evidence type="ECO:0000313" key="3">
    <source>
        <dbReference type="EMBL" id="KII84509.1"/>
    </source>
</evidence>
<dbReference type="Pfam" id="PF20149">
    <property type="entry name" value="DUF6532"/>
    <property type="match status" value="1"/>
</dbReference>
<feature type="compositionally biased region" description="Basic and acidic residues" evidence="1">
    <location>
        <begin position="209"/>
        <end position="224"/>
    </location>
</feature>
<feature type="compositionally biased region" description="Acidic residues" evidence="1">
    <location>
        <begin position="186"/>
        <end position="197"/>
    </location>
</feature>
<reference evidence="3 4" key="1">
    <citation type="submission" date="2014-06" db="EMBL/GenBank/DDBJ databases">
        <title>Evolutionary Origins and Diversification of the Mycorrhizal Mutualists.</title>
        <authorList>
            <consortium name="DOE Joint Genome Institute"/>
            <consortium name="Mycorrhizal Genomics Consortium"/>
            <person name="Kohler A."/>
            <person name="Kuo A."/>
            <person name="Nagy L.G."/>
            <person name="Floudas D."/>
            <person name="Copeland A."/>
            <person name="Barry K.W."/>
            <person name="Cichocki N."/>
            <person name="Veneault-Fourrey C."/>
            <person name="LaButti K."/>
            <person name="Lindquist E.A."/>
            <person name="Lipzen A."/>
            <person name="Lundell T."/>
            <person name="Morin E."/>
            <person name="Murat C."/>
            <person name="Riley R."/>
            <person name="Ohm R."/>
            <person name="Sun H."/>
            <person name="Tunlid A."/>
            <person name="Henrissat B."/>
            <person name="Grigoriev I.V."/>
            <person name="Hibbett D.S."/>
            <person name="Martin F."/>
        </authorList>
    </citation>
    <scope>NUCLEOTIDE SEQUENCE [LARGE SCALE GENOMIC DNA]</scope>
    <source>
        <strain evidence="3 4">FD-325 SS-3</strain>
    </source>
</reference>
<protein>
    <recommendedName>
        <fullName evidence="2">DUF6532 domain-containing protein</fullName>
    </recommendedName>
</protein>
<feature type="compositionally biased region" description="Basic and acidic residues" evidence="1">
    <location>
        <begin position="21"/>
        <end position="38"/>
    </location>
</feature>
<evidence type="ECO:0000313" key="4">
    <source>
        <dbReference type="Proteomes" id="UP000053263"/>
    </source>
</evidence>
<sequence length="553" mass="61331">MPAQPSARNSPPRSSRGRALRPTEKAKFKDINPEDQRGRGRRRSNQENIDPGNRENTGPARADEFTTHTVTPAVKRINVSTPVARSSGGLSRQQVTNQHSTGSSRRRLSPGTAAHLAAMRNPFTRPSSLPRATPSAGLVVAATSGALSHARGSRGNRRDSSQLPGYADAEYEGRSEEDEHEHFANDDEPDGDGEEYETGPADRNGAGDAHNDNDSNIDEPRDYGTYDDDNEMDNDDDMIDEEPPTPSRKRRRSPSPAGTETNAKRPCRASMSSSTKAKRGDFDLVTQEVIALAAKHYDRRLSTDTPFPDKSVELAWAHASWQEACDALEVQLELTKQVIKIIVGEGSHFRGALKYRARPLVEAIYGFRTGGPAAIERNRRLVVALKTKSGFLYKKCPSGNNMGRGYMQNRIIQKLVNIQWFKDRQDIGPIFEDQFEAFPEVALALVFTAVECAIDEWSSGVKSLVTFSGERYHSVYREHLKAIYEFDQRSREHGILSQIKLKLGTNGRIHAKVDMSEPDPSRELPSVALEAAINEFLENGGRLTDSDSEDEED</sequence>
<evidence type="ECO:0000256" key="1">
    <source>
        <dbReference type="SAM" id="MobiDB-lite"/>
    </source>
</evidence>
<dbReference type="AlphaFoldDB" id="A0A0C9T574"/>
<feature type="domain" description="DUF6532" evidence="2">
    <location>
        <begin position="293"/>
        <end position="485"/>
    </location>
</feature>
<feature type="compositionally biased region" description="Low complexity" evidence="1">
    <location>
        <begin position="1"/>
        <end position="14"/>
    </location>
</feature>